<dbReference type="EMBL" id="JAUKPO010000005">
    <property type="protein sequence ID" value="MDO1446866.1"/>
    <property type="molecule type" value="Genomic_DNA"/>
</dbReference>
<name>A0ABT8R436_9BACT</name>
<feature type="signal peptide" evidence="1">
    <location>
        <begin position="1"/>
        <end position="20"/>
    </location>
</feature>
<accession>A0ABT8R436</accession>
<sequence>MMKKTLLTASLTLISYLLQAQSVCEDVHRGVHLQIISKEFNDLPSNPILDTVEKRYFPLTSVLTCFFLLQSNITNEQETRVVYQRVRDIAVKYIQTDTLILLTDYYNSGKVTEIFNGFASKYRLRYISMGGDCCGGKVWEAMEYFNQQMECHLIDINGKDWKKQFYADLEAYYNEQLSQMSRKERKKIIKNNY</sequence>
<keyword evidence="3" id="KW-1185">Reference proteome</keyword>
<evidence type="ECO:0000313" key="3">
    <source>
        <dbReference type="Proteomes" id="UP001168528"/>
    </source>
</evidence>
<dbReference type="Proteomes" id="UP001168528">
    <property type="component" value="Unassembled WGS sequence"/>
</dbReference>
<protein>
    <submittedName>
        <fullName evidence="2">Uncharacterized protein</fullName>
    </submittedName>
</protein>
<comment type="caution">
    <text evidence="2">The sequence shown here is derived from an EMBL/GenBank/DDBJ whole genome shotgun (WGS) entry which is preliminary data.</text>
</comment>
<keyword evidence="1" id="KW-0732">Signal</keyword>
<reference evidence="2" key="1">
    <citation type="submission" date="2023-07" db="EMBL/GenBank/DDBJ databases">
        <title>The genome sequence of Rhodocytophaga aerolata KACC 12507.</title>
        <authorList>
            <person name="Zhang X."/>
        </authorList>
    </citation>
    <scope>NUCLEOTIDE SEQUENCE</scope>
    <source>
        <strain evidence="2">KACC 12507</strain>
    </source>
</reference>
<dbReference type="RefSeq" id="WP_302037670.1">
    <property type="nucleotide sequence ID" value="NZ_JAUKPO010000005.1"/>
</dbReference>
<evidence type="ECO:0000256" key="1">
    <source>
        <dbReference type="SAM" id="SignalP"/>
    </source>
</evidence>
<feature type="chain" id="PRO_5046352110" evidence="1">
    <location>
        <begin position="21"/>
        <end position="193"/>
    </location>
</feature>
<proteinExistence type="predicted"/>
<evidence type="ECO:0000313" key="2">
    <source>
        <dbReference type="EMBL" id="MDO1446866.1"/>
    </source>
</evidence>
<organism evidence="2 3">
    <name type="scientific">Rhodocytophaga aerolata</name>
    <dbReference type="NCBI Taxonomy" id="455078"/>
    <lineage>
        <taxon>Bacteria</taxon>
        <taxon>Pseudomonadati</taxon>
        <taxon>Bacteroidota</taxon>
        <taxon>Cytophagia</taxon>
        <taxon>Cytophagales</taxon>
        <taxon>Rhodocytophagaceae</taxon>
        <taxon>Rhodocytophaga</taxon>
    </lineage>
</organism>
<gene>
    <name evidence="2" type="ORF">Q0590_11415</name>
</gene>